<keyword evidence="1" id="KW-0812">Transmembrane</keyword>
<dbReference type="InterPro" id="IPR014807">
    <property type="entry name" value="Coa1"/>
</dbReference>
<evidence type="ECO:0000313" key="2">
    <source>
        <dbReference type="EMBL" id="SDW51558.1"/>
    </source>
</evidence>
<evidence type="ECO:0000256" key="1">
    <source>
        <dbReference type="SAM" id="Phobius"/>
    </source>
</evidence>
<reference evidence="3" key="1">
    <citation type="submission" date="2016-10" db="EMBL/GenBank/DDBJ databases">
        <authorList>
            <person name="Varghese N."/>
            <person name="Submissions S."/>
        </authorList>
    </citation>
    <scope>NUCLEOTIDE SEQUENCE [LARGE SCALE GENOMIC DNA]</scope>
    <source>
        <strain evidence="3">DSM 15718</strain>
    </source>
</reference>
<dbReference type="RefSeq" id="WP_091429996.1">
    <property type="nucleotide sequence ID" value="NZ_FNMV01000003.1"/>
</dbReference>
<accession>A0A1H2U6R0</accession>
<proteinExistence type="predicted"/>
<keyword evidence="1" id="KW-1133">Transmembrane helix</keyword>
<gene>
    <name evidence="2" type="ORF">SAMN05444338_10398</name>
</gene>
<dbReference type="EMBL" id="FNMV01000003">
    <property type="protein sequence ID" value="SDW51558.1"/>
    <property type="molecule type" value="Genomic_DNA"/>
</dbReference>
<dbReference type="Proteomes" id="UP000198569">
    <property type="component" value="Unassembled WGS sequence"/>
</dbReference>
<keyword evidence="3" id="KW-1185">Reference proteome</keyword>
<sequence>MSNDLVYKRNWWERNWKWFLAVIVLALGIWLFLISVANTNSIDVVQAYSENALYENALAKVNTNDEAISILGNLEPLDQLAILEGSAKYSTDKQRIETTVRIKGSKAKGKMDISAFKKGNNWQYEKINIRINSTKEVISIVK</sequence>
<name>A0A1H2U6R0_9FLAO</name>
<dbReference type="Pfam" id="PF08695">
    <property type="entry name" value="Coa1"/>
    <property type="match status" value="1"/>
</dbReference>
<feature type="transmembrane region" description="Helical" evidence="1">
    <location>
        <begin position="18"/>
        <end position="37"/>
    </location>
</feature>
<dbReference type="AlphaFoldDB" id="A0A1H2U6R0"/>
<organism evidence="2 3">
    <name type="scientific">Flavobacterium degerlachei</name>
    <dbReference type="NCBI Taxonomy" id="229203"/>
    <lineage>
        <taxon>Bacteria</taxon>
        <taxon>Pseudomonadati</taxon>
        <taxon>Bacteroidota</taxon>
        <taxon>Flavobacteriia</taxon>
        <taxon>Flavobacteriales</taxon>
        <taxon>Flavobacteriaceae</taxon>
        <taxon>Flavobacterium</taxon>
    </lineage>
</organism>
<keyword evidence="1" id="KW-0472">Membrane</keyword>
<protein>
    <submittedName>
        <fullName evidence="2">Cytochrome oxidase complex assembly protein 1</fullName>
    </submittedName>
</protein>
<dbReference type="STRING" id="229203.SAMN05444338_10398"/>
<evidence type="ECO:0000313" key="3">
    <source>
        <dbReference type="Proteomes" id="UP000198569"/>
    </source>
</evidence>
<dbReference type="OrthoDB" id="1178263at2"/>